<dbReference type="Proteomes" id="UP001206821">
    <property type="component" value="Unassembled WGS sequence"/>
</dbReference>
<protein>
    <submittedName>
        <fullName evidence="1">Uncharacterized protein</fullName>
    </submittedName>
</protein>
<keyword evidence="2" id="KW-1185">Reference proteome</keyword>
<accession>A0ABT2L008</accession>
<evidence type="ECO:0000313" key="2">
    <source>
        <dbReference type="Proteomes" id="UP001206821"/>
    </source>
</evidence>
<dbReference type="EMBL" id="JANIEK010000073">
    <property type="protein sequence ID" value="MCT4796503.1"/>
    <property type="molecule type" value="Genomic_DNA"/>
</dbReference>
<organism evidence="1 2">
    <name type="scientific">Exiguobacterium alkaliphilum</name>
    <dbReference type="NCBI Taxonomy" id="1428684"/>
    <lineage>
        <taxon>Bacteria</taxon>
        <taxon>Bacillati</taxon>
        <taxon>Bacillota</taxon>
        <taxon>Bacilli</taxon>
        <taxon>Bacillales</taxon>
        <taxon>Bacillales Family XII. Incertae Sedis</taxon>
        <taxon>Exiguobacterium</taxon>
    </lineage>
</organism>
<proteinExistence type="predicted"/>
<comment type="caution">
    <text evidence="1">The sequence shown here is derived from an EMBL/GenBank/DDBJ whole genome shotgun (WGS) entry which is preliminary data.</text>
</comment>
<reference evidence="1 2" key="1">
    <citation type="submission" date="2022-07" db="EMBL/GenBank/DDBJ databases">
        <title>Genomic and pangenome structural analysis of the polyextremophile Exiguobacterium.</title>
        <authorList>
            <person name="Shen L."/>
        </authorList>
    </citation>
    <scope>NUCLEOTIDE SEQUENCE [LARGE SCALE GENOMIC DNA]</scope>
    <source>
        <strain evidence="1 2">12_1</strain>
    </source>
</reference>
<name>A0ABT2L008_9BACL</name>
<sequence>MRKLPDYKISIPKELYEPGDRPVFRKQTNDWRDLDDCFNSLVKQAFHASEHGGLFFCQAFAVPITRIHFLRLRRTTEDGSGVEMIVTYQKEMENIYATIRVGKVMMRARTAWLSNGIMVFQSDSHMNWFHLKPCWVGEDFIDHISVWLLEHFQKHELKTRF</sequence>
<evidence type="ECO:0000313" key="1">
    <source>
        <dbReference type="EMBL" id="MCT4796503.1"/>
    </source>
</evidence>
<gene>
    <name evidence="1" type="ORF">NQG31_13200</name>
</gene>
<dbReference type="RefSeq" id="WP_034818048.1">
    <property type="nucleotide sequence ID" value="NZ_JANIEK010000073.1"/>
</dbReference>